<organism evidence="2">
    <name type="scientific">Arundo donax</name>
    <name type="common">Giant reed</name>
    <name type="synonym">Donax arundinaceus</name>
    <dbReference type="NCBI Taxonomy" id="35708"/>
    <lineage>
        <taxon>Eukaryota</taxon>
        <taxon>Viridiplantae</taxon>
        <taxon>Streptophyta</taxon>
        <taxon>Embryophyta</taxon>
        <taxon>Tracheophyta</taxon>
        <taxon>Spermatophyta</taxon>
        <taxon>Magnoliopsida</taxon>
        <taxon>Liliopsida</taxon>
        <taxon>Poales</taxon>
        <taxon>Poaceae</taxon>
        <taxon>PACMAD clade</taxon>
        <taxon>Arundinoideae</taxon>
        <taxon>Arundineae</taxon>
        <taxon>Arundo</taxon>
    </lineage>
</organism>
<sequence>MDSDDEANRLRVGRYERSGSTSVR</sequence>
<proteinExistence type="predicted"/>
<evidence type="ECO:0000256" key="1">
    <source>
        <dbReference type="SAM" id="MobiDB-lite"/>
    </source>
</evidence>
<feature type="region of interest" description="Disordered" evidence="1">
    <location>
        <begin position="1"/>
        <end position="24"/>
    </location>
</feature>
<protein>
    <submittedName>
        <fullName evidence="2">Uncharacterized protein</fullName>
    </submittedName>
</protein>
<dbReference type="AlphaFoldDB" id="A0A0A9GY96"/>
<reference evidence="2" key="2">
    <citation type="journal article" date="2015" name="Data Brief">
        <title>Shoot transcriptome of the giant reed, Arundo donax.</title>
        <authorList>
            <person name="Barrero R.A."/>
            <person name="Guerrero F.D."/>
            <person name="Moolhuijzen P."/>
            <person name="Goolsby J.A."/>
            <person name="Tidwell J."/>
            <person name="Bellgard S.E."/>
            <person name="Bellgard M.I."/>
        </authorList>
    </citation>
    <scope>NUCLEOTIDE SEQUENCE</scope>
    <source>
        <tissue evidence="2">Shoot tissue taken approximately 20 cm above the soil surface</tissue>
    </source>
</reference>
<evidence type="ECO:0000313" key="2">
    <source>
        <dbReference type="EMBL" id="JAE25548.1"/>
    </source>
</evidence>
<feature type="compositionally biased region" description="Basic and acidic residues" evidence="1">
    <location>
        <begin position="1"/>
        <end position="17"/>
    </location>
</feature>
<name>A0A0A9GY96_ARUDO</name>
<accession>A0A0A9GY96</accession>
<reference evidence="2" key="1">
    <citation type="submission" date="2014-09" db="EMBL/GenBank/DDBJ databases">
        <authorList>
            <person name="Magalhaes I.L.F."/>
            <person name="Oliveira U."/>
            <person name="Santos F.R."/>
            <person name="Vidigal T.H.D.A."/>
            <person name="Brescovit A.D."/>
            <person name="Santos A.J."/>
        </authorList>
    </citation>
    <scope>NUCLEOTIDE SEQUENCE</scope>
    <source>
        <tissue evidence="2">Shoot tissue taken approximately 20 cm above the soil surface</tissue>
    </source>
</reference>
<dbReference type="EMBL" id="GBRH01172348">
    <property type="protein sequence ID" value="JAE25548.1"/>
    <property type="molecule type" value="Transcribed_RNA"/>
</dbReference>